<dbReference type="Proteomes" id="UP000176377">
    <property type="component" value="Unassembled WGS sequence"/>
</dbReference>
<protein>
    <submittedName>
        <fullName evidence="2">Uncharacterized protein</fullName>
    </submittedName>
</protein>
<accession>A0A1F6DAX1</accession>
<name>A0A1F6DAX1_9BACT</name>
<evidence type="ECO:0000313" key="3">
    <source>
        <dbReference type="Proteomes" id="UP000176377"/>
    </source>
</evidence>
<evidence type="ECO:0000256" key="1">
    <source>
        <dbReference type="SAM" id="MobiDB-lite"/>
    </source>
</evidence>
<proteinExistence type="predicted"/>
<evidence type="ECO:0000313" key="2">
    <source>
        <dbReference type="EMBL" id="OGG58535.1"/>
    </source>
</evidence>
<reference evidence="2 3" key="1">
    <citation type="journal article" date="2016" name="Nat. Commun.">
        <title>Thousands of microbial genomes shed light on interconnected biogeochemical processes in an aquifer system.</title>
        <authorList>
            <person name="Anantharaman K."/>
            <person name="Brown C.T."/>
            <person name="Hug L.A."/>
            <person name="Sharon I."/>
            <person name="Castelle C.J."/>
            <person name="Probst A.J."/>
            <person name="Thomas B.C."/>
            <person name="Singh A."/>
            <person name="Wilkins M.J."/>
            <person name="Karaoz U."/>
            <person name="Brodie E.L."/>
            <person name="Williams K.H."/>
            <person name="Hubbard S.S."/>
            <person name="Banfield J.F."/>
        </authorList>
    </citation>
    <scope>NUCLEOTIDE SEQUENCE [LARGE SCALE GENOMIC DNA]</scope>
</reference>
<dbReference type="EMBL" id="MFLA01000032">
    <property type="protein sequence ID" value="OGG58535.1"/>
    <property type="molecule type" value="Genomic_DNA"/>
</dbReference>
<feature type="compositionally biased region" description="Pro residues" evidence="1">
    <location>
        <begin position="138"/>
        <end position="154"/>
    </location>
</feature>
<organism evidence="2 3">
    <name type="scientific">Candidatus Kaiserbacteria bacterium RIFCSPHIGHO2_01_FULL_56_24</name>
    <dbReference type="NCBI Taxonomy" id="1798487"/>
    <lineage>
        <taxon>Bacteria</taxon>
        <taxon>Candidatus Kaiseribacteriota</taxon>
    </lineage>
</organism>
<comment type="caution">
    <text evidence="2">The sequence shown here is derived from an EMBL/GenBank/DDBJ whole genome shotgun (WGS) entry which is preliminary data.</text>
</comment>
<gene>
    <name evidence="2" type="ORF">A2765_02295</name>
</gene>
<feature type="region of interest" description="Disordered" evidence="1">
    <location>
        <begin position="132"/>
        <end position="190"/>
    </location>
</feature>
<sequence>MNPQDTELQQQLEERLKTLPQAVQNAIASSDLEKRLRELSDKQKLHIDQWQKLENEVMLTLLGFQQAENLENNLIREVGVTAEIARALAENINTIVFEPIRQELERQLEHPAAQEATVSAIEATRATALAGVEKESPAPVPQPAVAPATPPQAPPAANVVRMPASGAYKPGEASTQRASVVDDPYREPPQ</sequence>
<dbReference type="AlphaFoldDB" id="A0A1F6DAX1"/>